<reference evidence="1 2" key="1">
    <citation type="submission" date="2023-02" db="EMBL/GenBank/DDBJ databases">
        <title>LHISI_Scaffold_Assembly.</title>
        <authorList>
            <person name="Stuart O.P."/>
            <person name="Cleave R."/>
            <person name="Magrath M.J.L."/>
            <person name="Mikheyev A.S."/>
        </authorList>
    </citation>
    <scope>NUCLEOTIDE SEQUENCE [LARGE SCALE GENOMIC DNA]</scope>
    <source>
        <strain evidence="1">Daus_M_001</strain>
        <tissue evidence="1">Leg muscle</tissue>
    </source>
</reference>
<proteinExistence type="predicted"/>
<name>A0ABQ9G1C2_9NEOP</name>
<keyword evidence="2" id="KW-1185">Reference proteome</keyword>
<organism evidence="1 2">
    <name type="scientific">Dryococelus australis</name>
    <dbReference type="NCBI Taxonomy" id="614101"/>
    <lineage>
        <taxon>Eukaryota</taxon>
        <taxon>Metazoa</taxon>
        <taxon>Ecdysozoa</taxon>
        <taxon>Arthropoda</taxon>
        <taxon>Hexapoda</taxon>
        <taxon>Insecta</taxon>
        <taxon>Pterygota</taxon>
        <taxon>Neoptera</taxon>
        <taxon>Polyneoptera</taxon>
        <taxon>Phasmatodea</taxon>
        <taxon>Verophasmatodea</taxon>
        <taxon>Anareolatae</taxon>
        <taxon>Phasmatidae</taxon>
        <taxon>Eurycanthinae</taxon>
        <taxon>Dryococelus</taxon>
    </lineage>
</organism>
<evidence type="ECO:0000313" key="1">
    <source>
        <dbReference type="EMBL" id="KAJ8866287.1"/>
    </source>
</evidence>
<dbReference type="PANTHER" id="PTHR47326">
    <property type="entry name" value="TRANSPOSABLE ELEMENT TC3 TRANSPOSASE-LIKE PROTEIN"/>
    <property type="match status" value="1"/>
</dbReference>
<protein>
    <recommendedName>
        <fullName evidence="3">Transposase</fullName>
    </recommendedName>
</protein>
<gene>
    <name evidence="1" type="ORF">PR048_032130</name>
</gene>
<dbReference type="Proteomes" id="UP001159363">
    <property type="component" value="Chromosome 15"/>
</dbReference>
<evidence type="ECO:0000313" key="2">
    <source>
        <dbReference type="Proteomes" id="UP001159363"/>
    </source>
</evidence>
<comment type="caution">
    <text evidence="1">The sequence shown here is derived from an EMBL/GenBank/DDBJ whole genome shotgun (WGS) entry which is preliminary data.</text>
</comment>
<dbReference type="EMBL" id="JARBHB010000016">
    <property type="protein sequence ID" value="KAJ8866287.1"/>
    <property type="molecule type" value="Genomic_DNA"/>
</dbReference>
<dbReference type="PANTHER" id="PTHR47326:SF1">
    <property type="entry name" value="HTH PSQ-TYPE DOMAIN-CONTAINING PROTEIN"/>
    <property type="match status" value="1"/>
</dbReference>
<accession>A0ABQ9G1C2</accession>
<sequence>MFARNPTLSSRTAGRHLGVGHSLVLTILHDDGLYHYRYSTMHRLMEVDRPRHLGYCQRILTSLQHDPDIVGHVLCTDEAQFTREGIFNWHDSHHWH</sequence>
<evidence type="ECO:0008006" key="3">
    <source>
        <dbReference type="Google" id="ProtNLM"/>
    </source>
</evidence>